<reference evidence="6" key="4">
    <citation type="submission" date="2024-05" db="EMBL/GenBank/DDBJ databases">
        <authorList>
            <person name="Sun Q."/>
            <person name="Zhou Y."/>
        </authorList>
    </citation>
    <scope>NUCLEOTIDE SEQUENCE</scope>
    <source>
        <strain evidence="6">CGMCC 1.10832</strain>
    </source>
</reference>
<dbReference type="InterPro" id="IPR013325">
    <property type="entry name" value="RNA_pol_sigma_r2"/>
</dbReference>
<reference evidence="6" key="1">
    <citation type="journal article" date="2014" name="Int. J. Syst. Evol. Microbiol.">
        <title>Complete genome of a new Firmicutes species belonging to the dominant human colonic microbiota ('Ruminococcus bicirculans') reveals two chromosomes and a selective capacity to utilize plant glucans.</title>
        <authorList>
            <consortium name="NISC Comparative Sequencing Program"/>
            <person name="Wegmann U."/>
            <person name="Louis P."/>
            <person name="Goesmann A."/>
            <person name="Henrissat B."/>
            <person name="Duncan S.H."/>
            <person name="Flint H.J."/>
        </authorList>
    </citation>
    <scope>NUCLEOTIDE SEQUENCE</scope>
    <source>
        <strain evidence="6">CGMCC 1.10832</strain>
    </source>
</reference>
<dbReference type="SUPFAM" id="SSF88946">
    <property type="entry name" value="Sigma2 domain of RNA polymerase sigma factors"/>
    <property type="match status" value="1"/>
</dbReference>
<keyword evidence="2" id="KW-0805">Transcription regulation</keyword>
<keyword evidence="4" id="KW-0804">Transcription</keyword>
<organism evidence="7 8">
    <name type="scientific">Marivirga lumbricoides</name>
    <dbReference type="NCBI Taxonomy" id="1046115"/>
    <lineage>
        <taxon>Bacteria</taxon>
        <taxon>Pseudomonadati</taxon>
        <taxon>Bacteroidota</taxon>
        <taxon>Cytophagia</taxon>
        <taxon>Cytophagales</taxon>
        <taxon>Marivirgaceae</taxon>
        <taxon>Marivirga</taxon>
    </lineage>
</organism>
<keyword evidence="6" id="KW-0240">DNA-directed RNA polymerase</keyword>
<dbReference type="Proteomes" id="UP000240608">
    <property type="component" value="Unassembled WGS sequence"/>
</dbReference>
<dbReference type="InterPro" id="IPR007627">
    <property type="entry name" value="RNA_pol_sigma70_r2"/>
</dbReference>
<evidence type="ECO:0000256" key="3">
    <source>
        <dbReference type="ARBA" id="ARBA00023082"/>
    </source>
</evidence>
<dbReference type="EMBL" id="PYVU01000052">
    <property type="protein sequence ID" value="PTB96416.1"/>
    <property type="molecule type" value="Genomic_DNA"/>
</dbReference>
<evidence type="ECO:0000259" key="5">
    <source>
        <dbReference type="Pfam" id="PF04542"/>
    </source>
</evidence>
<evidence type="ECO:0000313" key="9">
    <source>
        <dbReference type="Proteomes" id="UP000636010"/>
    </source>
</evidence>
<dbReference type="PANTHER" id="PTHR43133:SF45">
    <property type="entry name" value="RNA POLYMERASE ECF-TYPE SIGMA FACTOR"/>
    <property type="match status" value="1"/>
</dbReference>
<gene>
    <name evidence="7" type="ORF">C9994_07470</name>
    <name evidence="6" type="ORF">GCM10011506_37650</name>
</gene>
<dbReference type="InterPro" id="IPR039425">
    <property type="entry name" value="RNA_pol_sigma-70-like"/>
</dbReference>
<dbReference type="InterPro" id="IPR014284">
    <property type="entry name" value="RNA_pol_sigma-70_dom"/>
</dbReference>
<accession>A0A2T4DRN1</accession>
<dbReference type="EMBL" id="BMEC01000013">
    <property type="protein sequence ID" value="GGC48456.1"/>
    <property type="molecule type" value="Genomic_DNA"/>
</dbReference>
<dbReference type="Proteomes" id="UP000636010">
    <property type="component" value="Unassembled WGS sequence"/>
</dbReference>
<evidence type="ECO:0000256" key="4">
    <source>
        <dbReference type="ARBA" id="ARBA00023163"/>
    </source>
</evidence>
<dbReference type="NCBIfam" id="TIGR02937">
    <property type="entry name" value="sigma70-ECF"/>
    <property type="match status" value="1"/>
</dbReference>
<dbReference type="Pfam" id="PF04542">
    <property type="entry name" value="Sigma70_r2"/>
    <property type="match status" value="1"/>
</dbReference>
<evidence type="ECO:0000313" key="7">
    <source>
        <dbReference type="EMBL" id="PTB96416.1"/>
    </source>
</evidence>
<dbReference type="GO" id="GO:0006352">
    <property type="term" value="P:DNA-templated transcription initiation"/>
    <property type="evidence" value="ECO:0007669"/>
    <property type="project" value="InterPro"/>
</dbReference>
<reference evidence="9" key="3">
    <citation type="journal article" date="2019" name="Int. J. Syst. Evol. Microbiol.">
        <title>The Global Catalogue of Microorganisms (GCM) 10K type strain sequencing project: providing services to taxonomists for standard genome sequencing and annotation.</title>
        <authorList>
            <consortium name="The Broad Institute Genomics Platform"/>
            <consortium name="The Broad Institute Genome Sequencing Center for Infectious Disease"/>
            <person name="Wu L."/>
            <person name="Ma J."/>
        </authorList>
    </citation>
    <scope>NUCLEOTIDE SEQUENCE [LARGE SCALE GENOMIC DNA]</scope>
    <source>
        <strain evidence="9">CGMCC 1.10832</strain>
    </source>
</reference>
<dbReference type="GO" id="GO:0000428">
    <property type="term" value="C:DNA-directed RNA polymerase complex"/>
    <property type="evidence" value="ECO:0007669"/>
    <property type="project" value="UniProtKB-KW"/>
</dbReference>
<dbReference type="GO" id="GO:0016987">
    <property type="term" value="F:sigma factor activity"/>
    <property type="evidence" value="ECO:0007669"/>
    <property type="project" value="UniProtKB-KW"/>
</dbReference>
<dbReference type="PANTHER" id="PTHR43133">
    <property type="entry name" value="RNA POLYMERASE ECF-TYPE SIGMA FACTO"/>
    <property type="match status" value="1"/>
</dbReference>
<evidence type="ECO:0000313" key="8">
    <source>
        <dbReference type="Proteomes" id="UP000240608"/>
    </source>
</evidence>
<dbReference type="RefSeq" id="WP_188466514.1">
    <property type="nucleotide sequence ID" value="NZ_BAABHU010000013.1"/>
</dbReference>
<name>A0A2T4DRN1_9BACT</name>
<keyword evidence="9" id="KW-1185">Reference proteome</keyword>
<reference evidence="7 8" key="2">
    <citation type="submission" date="2018-03" db="EMBL/GenBank/DDBJ databases">
        <title>Cross-interface Injection: A General Nanoliter Liquid Handling Method Applied to Single Cells Genome Amplification Automated Nanoliter Liquid Handling Applied to Single Cell Multiple Displacement Amplification.</title>
        <authorList>
            <person name="Yun J."/>
            <person name="Xu P."/>
            <person name="Xu J."/>
            <person name="Dai X."/>
            <person name="Wang Y."/>
            <person name="Zheng X."/>
            <person name="Cao C."/>
            <person name="Yi Q."/>
            <person name="Zhu Y."/>
            <person name="Wang L."/>
            <person name="Dong Z."/>
            <person name="Huang Y."/>
            <person name="Huang L."/>
            <person name="Du W."/>
        </authorList>
    </citation>
    <scope>NUCLEOTIDE SEQUENCE [LARGE SCALE GENOMIC DNA]</scope>
    <source>
        <strain evidence="7 8">Z-D1-2</strain>
    </source>
</reference>
<proteinExistence type="inferred from homology"/>
<evidence type="ECO:0000256" key="1">
    <source>
        <dbReference type="ARBA" id="ARBA00010641"/>
    </source>
</evidence>
<comment type="caution">
    <text evidence="7">The sequence shown here is derived from an EMBL/GenBank/DDBJ whole genome shotgun (WGS) entry which is preliminary data.</text>
</comment>
<dbReference type="InterPro" id="IPR013324">
    <property type="entry name" value="RNA_pol_sigma_r3/r4-like"/>
</dbReference>
<dbReference type="InterPro" id="IPR036388">
    <property type="entry name" value="WH-like_DNA-bd_sf"/>
</dbReference>
<dbReference type="AlphaFoldDB" id="A0A2T4DRN1"/>
<dbReference type="SUPFAM" id="SSF88659">
    <property type="entry name" value="Sigma3 and sigma4 domains of RNA polymerase sigma factors"/>
    <property type="match status" value="1"/>
</dbReference>
<protein>
    <submittedName>
        <fullName evidence="6">DNA-directed RNA polymerase sigma-70 factor</fullName>
    </submittedName>
    <submittedName>
        <fullName evidence="7">RNA polymerase subunit sigma-70</fullName>
    </submittedName>
</protein>
<sequence length="169" mass="19668">MTEKERESIFKEWIAQYKALLFKVVRAYAFTAEDQDDLFQEISIQVWKSIASFKGEAKVSTWLYKVSLNTALRWVKKTKSYQNNLQKIEGELLIIDKAEPTDERLDWIYDKIAQMDKIDRSLTLLLLDGFGYKEMSEIVGIKASNVGVKIHRIKNQLIKESKNYASHGI</sequence>
<keyword evidence="3" id="KW-0731">Sigma factor</keyword>
<feature type="domain" description="RNA polymerase sigma-70 region 2" evidence="5">
    <location>
        <begin position="14"/>
        <end position="79"/>
    </location>
</feature>
<evidence type="ECO:0000256" key="2">
    <source>
        <dbReference type="ARBA" id="ARBA00023015"/>
    </source>
</evidence>
<dbReference type="Gene3D" id="1.10.10.10">
    <property type="entry name" value="Winged helix-like DNA-binding domain superfamily/Winged helix DNA-binding domain"/>
    <property type="match status" value="1"/>
</dbReference>
<dbReference type="Gene3D" id="1.10.1740.10">
    <property type="match status" value="1"/>
</dbReference>
<evidence type="ECO:0000313" key="6">
    <source>
        <dbReference type="EMBL" id="GGC48456.1"/>
    </source>
</evidence>
<comment type="similarity">
    <text evidence="1">Belongs to the sigma-70 factor family. ECF subfamily.</text>
</comment>